<reference evidence="10 11" key="1">
    <citation type="submission" date="2020-04" db="EMBL/GenBank/DDBJ databases">
        <authorList>
            <person name="Zhang R."/>
            <person name="Schippers A."/>
        </authorList>
    </citation>
    <scope>NUCLEOTIDE SEQUENCE [LARGE SCALE GENOMIC DNA]</scope>
    <source>
        <strain evidence="10 11">DSM 109850</strain>
    </source>
</reference>
<protein>
    <recommendedName>
        <fullName evidence="2">non-specific protein-tyrosine kinase</fullName>
        <ecNumber evidence="2">2.7.10.2</ecNumber>
    </recommendedName>
</protein>
<keyword evidence="6" id="KW-0067">ATP-binding</keyword>
<dbReference type="Pfam" id="PF13614">
    <property type="entry name" value="AAA_31"/>
    <property type="match status" value="1"/>
</dbReference>
<organism evidence="10 11">
    <name type="scientific">Sulfobacillus harzensis</name>
    <dbReference type="NCBI Taxonomy" id="2729629"/>
    <lineage>
        <taxon>Bacteria</taxon>
        <taxon>Bacillati</taxon>
        <taxon>Bacillota</taxon>
        <taxon>Clostridia</taxon>
        <taxon>Eubacteriales</taxon>
        <taxon>Clostridiales Family XVII. Incertae Sedis</taxon>
        <taxon>Sulfobacillus</taxon>
    </lineage>
</organism>
<sequence>MTDTMRLLDGSQNSLALEQYRALRTNLEFLWVGRQLKTVVITSSSPGAGKSLTVANLGIAFAMAGIQTLLIDGDLRRPALHRLFQVDERPGLTTTIMRGLNPHDSTCTSFIPRLAILPAGPIPPNPTELLANGRFEEVLSPLKDRFDMILIDTPPVLAYAETALLAHAADGTLYIVRAGKGSRRMDVKALERLSQAQAHVLGAVLNDAQPQPSDMAYYG</sequence>
<keyword evidence="4" id="KW-0547">Nucleotide-binding</keyword>
<evidence type="ECO:0000259" key="9">
    <source>
        <dbReference type="Pfam" id="PF13614"/>
    </source>
</evidence>
<dbReference type="CDD" id="cd05387">
    <property type="entry name" value="BY-kinase"/>
    <property type="match status" value="1"/>
</dbReference>
<comment type="similarity">
    <text evidence="1">Belongs to the CpsD/CapB family.</text>
</comment>
<evidence type="ECO:0000256" key="4">
    <source>
        <dbReference type="ARBA" id="ARBA00022741"/>
    </source>
</evidence>
<dbReference type="EMBL" id="JABBVZ010000035">
    <property type="protein sequence ID" value="NMP22956.1"/>
    <property type="molecule type" value="Genomic_DNA"/>
</dbReference>
<dbReference type="Proteomes" id="UP000533476">
    <property type="component" value="Unassembled WGS sequence"/>
</dbReference>
<evidence type="ECO:0000256" key="5">
    <source>
        <dbReference type="ARBA" id="ARBA00022777"/>
    </source>
</evidence>
<accession>A0A7Y0L449</accession>
<keyword evidence="11" id="KW-1185">Reference proteome</keyword>
<evidence type="ECO:0000256" key="1">
    <source>
        <dbReference type="ARBA" id="ARBA00007316"/>
    </source>
</evidence>
<dbReference type="EC" id="2.7.10.2" evidence="2"/>
<dbReference type="InterPro" id="IPR005702">
    <property type="entry name" value="Wzc-like_C"/>
</dbReference>
<dbReference type="GO" id="GO:0004715">
    <property type="term" value="F:non-membrane spanning protein tyrosine kinase activity"/>
    <property type="evidence" value="ECO:0007669"/>
    <property type="project" value="UniProtKB-EC"/>
</dbReference>
<dbReference type="SUPFAM" id="SSF52540">
    <property type="entry name" value="P-loop containing nucleoside triphosphate hydrolases"/>
    <property type="match status" value="1"/>
</dbReference>
<evidence type="ECO:0000256" key="3">
    <source>
        <dbReference type="ARBA" id="ARBA00022679"/>
    </source>
</evidence>
<keyword evidence="3" id="KW-0808">Transferase</keyword>
<dbReference type="NCBIfam" id="TIGR01007">
    <property type="entry name" value="eps_fam"/>
    <property type="match status" value="1"/>
</dbReference>
<dbReference type="InterPro" id="IPR050445">
    <property type="entry name" value="Bact_polysacc_biosynth/exp"/>
</dbReference>
<dbReference type="InterPro" id="IPR027417">
    <property type="entry name" value="P-loop_NTPase"/>
</dbReference>
<feature type="domain" description="AAA" evidence="9">
    <location>
        <begin position="37"/>
        <end position="167"/>
    </location>
</feature>
<gene>
    <name evidence="10" type="ORF">HIJ39_11415</name>
</gene>
<name>A0A7Y0L449_9FIRM</name>
<comment type="caution">
    <text evidence="10">The sequence shown here is derived from an EMBL/GenBank/DDBJ whole genome shotgun (WGS) entry which is preliminary data.</text>
</comment>
<keyword evidence="5 10" id="KW-0418">Kinase</keyword>
<proteinExistence type="inferred from homology"/>
<evidence type="ECO:0000256" key="2">
    <source>
        <dbReference type="ARBA" id="ARBA00011903"/>
    </source>
</evidence>
<evidence type="ECO:0000313" key="10">
    <source>
        <dbReference type="EMBL" id="NMP22956.1"/>
    </source>
</evidence>
<dbReference type="Gene3D" id="3.40.50.300">
    <property type="entry name" value="P-loop containing nucleotide triphosphate hydrolases"/>
    <property type="match status" value="1"/>
</dbReference>
<dbReference type="RefSeq" id="WP_169099771.1">
    <property type="nucleotide sequence ID" value="NZ_JABBVZ010000035.1"/>
</dbReference>
<dbReference type="GO" id="GO:0005524">
    <property type="term" value="F:ATP binding"/>
    <property type="evidence" value="ECO:0007669"/>
    <property type="project" value="UniProtKB-KW"/>
</dbReference>
<evidence type="ECO:0000313" key="11">
    <source>
        <dbReference type="Proteomes" id="UP000533476"/>
    </source>
</evidence>
<keyword evidence="7" id="KW-0829">Tyrosine-protein kinase</keyword>
<comment type="catalytic activity">
    <reaction evidence="8">
        <text>L-tyrosyl-[protein] + ATP = O-phospho-L-tyrosyl-[protein] + ADP + H(+)</text>
        <dbReference type="Rhea" id="RHEA:10596"/>
        <dbReference type="Rhea" id="RHEA-COMP:10136"/>
        <dbReference type="Rhea" id="RHEA-COMP:20101"/>
        <dbReference type="ChEBI" id="CHEBI:15378"/>
        <dbReference type="ChEBI" id="CHEBI:30616"/>
        <dbReference type="ChEBI" id="CHEBI:46858"/>
        <dbReference type="ChEBI" id="CHEBI:61978"/>
        <dbReference type="ChEBI" id="CHEBI:456216"/>
        <dbReference type="EC" id="2.7.10.2"/>
    </reaction>
</comment>
<dbReference type="InterPro" id="IPR025669">
    <property type="entry name" value="AAA_dom"/>
</dbReference>
<evidence type="ECO:0000256" key="6">
    <source>
        <dbReference type="ARBA" id="ARBA00022840"/>
    </source>
</evidence>
<dbReference type="AlphaFoldDB" id="A0A7Y0L449"/>
<dbReference type="PANTHER" id="PTHR32309:SF13">
    <property type="entry name" value="FERRIC ENTEROBACTIN TRANSPORT PROTEIN FEPE"/>
    <property type="match status" value="1"/>
</dbReference>
<dbReference type="PANTHER" id="PTHR32309">
    <property type="entry name" value="TYROSINE-PROTEIN KINASE"/>
    <property type="match status" value="1"/>
</dbReference>
<dbReference type="GO" id="GO:0005886">
    <property type="term" value="C:plasma membrane"/>
    <property type="evidence" value="ECO:0007669"/>
    <property type="project" value="TreeGrafter"/>
</dbReference>
<evidence type="ECO:0000256" key="8">
    <source>
        <dbReference type="ARBA" id="ARBA00051245"/>
    </source>
</evidence>
<evidence type="ECO:0000256" key="7">
    <source>
        <dbReference type="ARBA" id="ARBA00023137"/>
    </source>
</evidence>